<comment type="caution">
    <text evidence="1">The sequence shown here is derived from an EMBL/GenBank/DDBJ whole genome shotgun (WGS) entry which is preliminary data.</text>
</comment>
<dbReference type="AlphaFoldDB" id="A0A5B7GXF7"/>
<organism evidence="1 2">
    <name type="scientific">Portunus trituberculatus</name>
    <name type="common">Swimming crab</name>
    <name type="synonym">Neptunus trituberculatus</name>
    <dbReference type="NCBI Taxonomy" id="210409"/>
    <lineage>
        <taxon>Eukaryota</taxon>
        <taxon>Metazoa</taxon>
        <taxon>Ecdysozoa</taxon>
        <taxon>Arthropoda</taxon>
        <taxon>Crustacea</taxon>
        <taxon>Multicrustacea</taxon>
        <taxon>Malacostraca</taxon>
        <taxon>Eumalacostraca</taxon>
        <taxon>Eucarida</taxon>
        <taxon>Decapoda</taxon>
        <taxon>Pleocyemata</taxon>
        <taxon>Brachyura</taxon>
        <taxon>Eubrachyura</taxon>
        <taxon>Portunoidea</taxon>
        <taxon>Portunidae</taxon>
        <taxon>Portuninae</taxon>
        <taxon>Portunus</taxon>
    </lineage>
</organism>
<protein>
    <submittedName>
        <fullName evidence="1">Uncharacterized protein</fullName>
    </submittedName>
</protein>
<evidence type="ECO:0000313" key="1">
    <source>
        <dbReference type="EMBL" id="MPC62095.1"/>
    </source>
</evidence>
<dbReference type="Proteomes" id="UP000324222">
    <property type="component" value="Unassembled WGS sequence"/>
</dbReference>
<gene>
    <name evidence="1" type="ORF">E2C01_056177</name>
</gene>
<reference evidence="1 2" key="1">
    <citation type="submission" date="2019-05" db="EMBL/GenBank/DDBJ databases">
        <title>Another draft genome of Portunus trituberculatus and its Hox gene families provides insights of decapod evolution.</title>
        <authorList>
            <person name="Jeong J.-H."/>
            <person name="Song I."/>
            <person name="Kim S."/>
            <person name="Choi T."/>
            <person name="Kim D."/>
            <person name="Ryu S."/>
            <person name="Kim W."/>
        </authorList>
    </citation>
    <scope>NUCLEOTIDE SEQUENCE [LARGE SCALE GENOMIC DNA]</scope>
    <source>
        <tissue evidence="1">Muscle</tissue>
    </source>
</reference>
<keyword evidence="2" id="KW-1185">Reference proteome</keyword>
<dbReference type="EMBL" id="VSRR010019297">
    <property type="protein sequence ID" value="MPC62095.1"/>
    <property type="molecule type" value="Genomic_DNA"/>
</dbReference>
<evidence type="ECO:0000313" key="2">
    <source>
        <dbReference type="Proteomes" id="UP000324222"/>
    </source>
</evidence>
<accession>A0A5B7GXF7</accession>
<sequence length="154" mass="16795">MVGFLALDLSPSRRQSHRFPNTPHHPPPAAAGDGGRLRVCVCVVGDALAAPHHVSPALWGEQTTDALSKTDCSGKPLMYVLIYLFPSPPYTAATYETVLSLPFIPVTPPPPPPPPHNLSHCRLHGSLMWQPRGPVTLGRRLEIERLLSLRAEHV</sequence>
<proteinExistence type="predicted"/>
<name>A0A5B7GXF7_PORTR</name>